<evidence type="ECO:0000313" key="3">
    <source>
        <dbReference type="EnsemblPlants" id="TraesCS5B02G547900.1"/>
    </source>
</evidence>
<evidence type="ECO:0000259" key="2">
    <source>
        <dbReference type="Pfam" id="PF13968"/>
    </source>
</evidence>
<dbReference type="InterPro" id="IPR025315">
    <property type="entry name" value="DUF4220"/>
</dbReference>
<feature type="domain" description="DUF4220" evidence="2">
    <location>
        <begin position="69"/>
        <end position="458"/>
    </location>
</feature>
<organism evidence="3">
    <name type="scientific">Triticum aestivum</name>
    <name type="common">Wheat</name>
    <dbReference type="NCBI Taxonomy" id="4565"/>
    <lineage>
        <taxon>Eukaryota</taxon>
        <taxon>Viridiplantae</taxon>
        <taxon>Streptophyta</taxon>
        <taxon>Embryophyta</taxon>
        <taxon>Tracheophyta</taxon>
        <taxon>Spermatophyta</taxon>
        <taxon>Magnoliopsida</taxon>
        <taxon>Liliopsida</taxon>
        <taxon>Poales</taxon>
        <taxon>Poaceae</taxon>
        <taxon>BOP clade</taxon>
        <taxon>Pooideae</taxon>
        <taxon>Triticodae</taxon>
        <taxon>Triticeae</taxon>
        <taxon>Triticinae</taxon>
        <taxon>Triticum</taxon>
    </lineage>
</organism>
<keyword evidence="1" id="KW-0472">Membrane</keyword>
<proteinExistence type="predicted"/>
<dbReference type="Gramene" id="TraesCS5B02G547900.1">
    <property type="protein sequence ID" value="TraesCS5B02G547900.1"/>
    <property type="gene ID" value="TraesCS5B02G547900"/>
</dbReference>
<evidence type="ECO:0000256" key="1">
    <source>
        <dbReference type="SAM" id="Phobius"/>
    </source>
</evidence>
<accession>A0A3B6LX30</accession>
<dbReference type="STRING" id="4565.A0A3B6LX30"/>
<dbReference type="EnsemblPlants" id="TraesCS5B02G547900.1">
    <property type="protein sequence ID" value="TraesCS5B02G547900.1"/>
    <property type="gene ID" value="TraesCS5B02G547900"/>
</dbReference>
<keyword evidence="4" id="KW-1185">Reference proteome</keyword>
<dbReference type="Gramene" id="TraesCLE_scaffold_000055_01G000700.1">
    <property type="protein sequence ID" value="TraesCLE_scaffold_000055_01G000700.1"/>
    <property type="gene ID" value="TraesCLE_scaffold_000055_01G000700"/>
</dbReference>
<dbReference type="Pfam" id="PF13968">
    <property type="entry name" value="DUF4220"/>
    <property type="match status" value="1"/>
</dbReference>
<dbReference type="AlphaFoldDB" id="A0A3B6LX30"/>
<name>A0A3B6LX30_WHEAT</name>
<dbReference type="Pfam" id="PF04578">
    <property type="entry name" value="DUF594"/>
    <property type="match status" value="1"/>
</dbReference>
<dbReference type="OrthoDB" id="689741at2759"/>
<feature type="transmembrane region" description="Helical" evidence="1">
    <location>
        <begin position="359"/>
        <end position="381"/>
    </location>
</feature>
<protein>
    <recommendedName>
        <fullName evidence="2">DUF4220 domain-containing protein</fullName>
    </recommendedName>
</protein>
<feature type="transmembrane region" description="Helical" evidence="1">
    <location>
        <begin position="62"/>
        <end position="83"/>
    </location>
</feature>
<feature type="transmembrane region" description="Helical" evidence="1">
    <location>
        <begin position="475"/>
        <end position="492"/>
    </location>
</feature>
<feature type="transmembrane region" description="Helical" evidence="1">
    <location>
        <begin position="323"/>
        <end position="353"/>
    </location>
</feature>
<feature type="transmembrane region" description="Helical" evidence="1">
    <location>
        <begin position="127"/>
        <end position="145"/>
    </location>
</feature>
<dbReference type="PANTHER" id="PTHR31325">
    <property type="entry name" value="OS01G0798800 PROTEIN-RELATED"/>
    <property type="match status" value="1"/>
</dbReference>
<dbReference type="Proteomes" id="UP000019116">
    <property type="component" value="Chromosome 5B"/>
</dbReference>
<reference evidence="3" key="1">
    <citation type="submission" date="2018-08" db="EMBL/GenBank/DDBJ databases">
        <authorList>
            <person name="Rossello M."/>
        </authorList>
    </citation>
    <scope>NUCLEOTIDE SEQUENCE [LARGE SCALE GENOMIC DNA]</scope>
    <source>
        <strain evidence="3">cv. Chinese Spring</strain>
    </source>
</reference>
<feature type="transmembrane region" description="Helical" evidence="1">
    <location>
        <begin position="30"/>
        <end position="50"/>
    </location>
</feature>
<reference evidence="3" key="2">
    <citation type="submission" date="2018-10" db="UniProtKB">
        <authorList>
            <consortium name="EnsemblPlants"/>
        </authorList>
    </citation>
    <scope>IDENTIFICATION</scope>
</reference>
<keyword evidence="1" id="KW-1133">Transmembrane helix</keyword>
<dbReference type="Gramene" id="TraesCS5B03G1307300.1">
    <property type="protein sequence ID" value="TraesCS5B03G1307300.1.CDS"/>
    <property type="gene ID" value="TraesCS5B03G1307300"/>
</dbReference>
<evidence type="ECO:0000313" key="4">
    <source>
        <dbReference type="Proteomes" id="UP000019116"/>
    </source>
</evidence>
<keyword evidence="1" id="KW-0812">Transmembrane</keyword>
<dbReference type="InterPro" id="IPR007658">
    <property type="entry name" value="DUF594"/>
</dbReference>
<dbReference type="OMA" id="WQCKEPL"/>
<sequence>MGREEMGVWNSTVTSLSHGAEMLWDSPKAAVIRIKVLVSLVAGVLLLLAIFGSQRRRSRNWLLQNGVFGAFTLSFSVATYILGSMQSSLLKSTMYPIWAVSLIMLHGCTDSVTAYSLEDNKQLTRSLYQAVMYSAYAFFLLISVRTRYTPALFYMVLLAFVRYAQRFAVCHLASNSYNWNKIVADHMYEEQAKGVFVTMEHCSYLVEWPVYKSKFDAPTYATQFTTDPQKDGEVIDIGKIWQCKEPLVPELKDACLSFSLFHLLRRRYFGFACDESKDRAHNFVFKGLLVLSADGAMDYNRVFKVLEVELAYTYDFFFTKYAVIYYGSMAATVWSLFSVIGLSITACITAITSNFRDDVVITLVILVSTALLEFLQLLFYWMGIWGRVSFVCQSIREEARSSRNKASTGGLKEFLDKVGVCLASCIMGLKRFLAKIGVRFAPYKHYWQHKLGQYSLLDSVSHNPNLLKHRSACRLLFISCLMGTVVKFFHLMDFRFFHQTNVQALRVRKKAGKSVKLPDEVKKAIICSLKSTDGKLSNGRSSLESNGAQCLLWACEWEIHLDRSWSQRKQSQTHIILTWHIATCYCEMLTLSPENMIPFSIATKLSKYCAYLVVSAPKLLPGHHYDTTRKFDAAAVEAVTFLQRAESKYEAMKSLPVPDKTEKIFESGVKLGKQLEDMEEGARWQVMADFWAEIMFYLAPSDNVEEHIEQLANGGEFITHLWALLSHAGILERDQEYQGGVV</sequence>